<keyword evidence="1" id="KW-0677">Repeat</keyword>
<evidence type="ECO:0000256" key="1">
    <source>
        <dbReference type="ARBA" id="ARBA00022737"/>
    </source>
</evidence>
<evidence type="ECO:0000313" key="5">
    <source>
        <dbReference type="Proteomes" id="UP000481033"/>
    </source>
</evidence>
<name>A0A6M0RPV3_9CYAN</name>
<dbReference type="PROSITE" id="PS50005">
    <property type="entry name" value="TPR"/>
    <property type="match status" value="1"/>
</dbReference>
<dbReference type="RefSeq" id="WP_163699940.1">
    <property type="nucleotide sequence ID" value="NZ_QXHD01000004.1"/>
</dbReference>
<organism evidence="4 5">
    <name type="scientific">Adonisia turfae CCMR0081</name>
    <dbReference type="NCBI Taxonomy" id="2292702"/>
    <lineage>
        <taxon>Bacteria</taxon>
        <taxon>Bacillati</taxon>
        <taxon>Cyanobacteriota</taxon>
        <taxon>Adonisia</taxon>
        <taxon>Adonisia turfae</taxon>
    </lineage>
</organism>
<proteinExistence type="predicted"/>
<accession>A0A6M0RPV3</accession>
<dbReference type="GO" id="GO:0046813">
    <property type="term" value="P:receptor-mediated virion attachment to host cell"/>
    <property type="evidence" value="ECO:0007669"/>
    <property type="project" value="TreeGrafter"/>
</dbReference>
<sequence length="732" mass="82226">MNKDRWFNWTEYALLVGSGAGTVASMATQQALLAAAPLSLLAGLGLISRRQLQSRLSQSESVMLSVNSTLDNRLHDMQEQLEDVPTHEQLQAVRQSVVAQNQQDILSLSQLFEYTRNMLLEKIEQQEVPDLQELHQDIGKLKEHCTKLGINLKDVRSRCQQLADTSRLETAESMVTKLKAELMQLRVHLEVFGADTKNNYSGLNDKLQYLKQQVLQLTTDERQSLLKAEVQELVKTVSDMVSRDEFLALSARLQEIQADKSAMLQAAPSFTNEPSVPVARLQRRVDSLEQEMSTVTNSVLEAVAETLGPLHKPTGDVFAQLQERLDATDQQMSTITETVLQAVAETLEPFQTSLSSAAESQWLFDFDNVEGKSNSRRALEQLLAKAQKRVVLVWPWADSVNLDADLLQQLRQVLDRNCRLDIGWCHQGENREHPLLRSISQRWSESNARHRQLKHALNQLLPLKQDYPDLFSFKVLGTTENFMVCDSTSALIGMQALSTQTSLFPTVKLKLHTTDLGVIQPLIQRFENPVINAEDTGAYFNRGITRYDMRDFAGAIDDFTHVIASSPSAAAYNCRGVAWMEMNDYARALKDFGDAIHLNAGLFAARCNRGVLRIDIRDYDGALDDLAAASELCPQSAIPYFYQGRIFQFQGELRQAVGKFGLAIERQPKLALPYCYRGAVYQKQGKVLQAIADLETAARLLRATGDWNNLKQVVRKLARLKQVLQINAPVAI</sequence>
<evidence type="ECO:0000256" key="2">
    <source>
        <dbReference type="ARBA" id="ARBA00022803"/>
    </source>
</evidence>
<feature type="repeat" description="TPR" evidence="3">
    <location>
        <begin position="569"/>
        <end position="602"/>
    </location>
</feature>
<evidence type="ECO:0000313" key="4">
    <source>
        <dbReference type="EMBL" id="NEZ57792.1"/>
    </source>
</evidence>
<dbReference type="InterPro" id="IPR011990">
    <property type="entry name" value="TPR-like_helical_dom_sf"/>
</dbReference>
<dbReference type="EMBL" id="QXHD01000004">
    <property type="protein sequence ID" value="NEZ57792.1"/>
    <property type="molecule type" value="Genomic_DNA"/>
</dbReference>
<dbReference type="InterPro" id="IPR019734">
    <property type="entry name" value="TPR_rpt"/>
</dbReference>
<dbReference type="Proteomes" id="UP000481033">
    <property type="component" value="Unassembled WGS sequence"/>
</dbReference>
<dbReference type="PANTHER" id="PTHR44858">
    <property type="entry name" value="TETRATRICOPEPTIDE REPEAT PROTEIN 6"/>
    <property type="match status" value="1"/>
</dbReference>
<dbReference type="PANTHER" id="PTHR44858:SF1">
    <property type="entry name" value="UDP-N-ACETYLGLUCOSAMINE--PEPTIDE N-ACETYLGLUCOSAMINYLTRANSFERASE SPINDLY-RELATED"/>
    <property type="match status" value="1"/>
</dbReference>
<reference evidence="4 5" key="1">
    <citation type="journal article" date="2020" name="Microb. Ecol.">
        <title>Ecogenomics of the Marine Benthic Filamentous Cyanobacterium Adonisia.</title>
        <authorList>
            <person name="Walter J.M."/>
            <person name="Coutinho F.H."/>
            <person name="Leomil L."/>
            <person name="Hargreaves P.I."/>
            <person name="Campeao M.E."/>
            <person name="Vieira V.V."/>
            <person name="Silva B.S."/>
            <person name="Fistarol G.O."/>
            <person name="Salomon P.S."/>
            <person name="Sawabe T."/>
            <person name="Mino S."/>
            <person name="Hosokawa M."/>
            <person name="Miyashita H."/>
            <person name="Maruyama F."/>
            <person name="van Verk M.C."/>
            <person name="Dutilh B.E."/>
            <person name="Thompson C.C."/>
            <person name="Thompson F.L."/>
        </authorList>
    </citation>
    <scope>NUCLEOTIDE SEQUENCE [LARGE SCALE GENOMIC DNA]</scope>
    <source>
        <strain evidence="4 5">CCMR0081</strain>
    </source>
</reference>
<dbReference type="AlphaFoldDB" id="A0A6M0RPV3"/>
<dbReference type="GO" id="GO:0009279">
    <property type="term" value="C:cell outer membrane"/>
    <property type="evidence" value="ECO:0007669"/>
    <property type="project" value="TreeGrafter"/>
</dbReference>
<evidence type="ECO:0008006" key="6">
    <source>
        <dbReference type="Google" id="ProtNLM"/>
    </source>
</evidence>
<keyword evidence="5" id="KW-1185">Reference proteome</keyword>
<comment type="caution">
    <text evidence="4">The sequence shown here is derived from an EMBL/GenBank/DDBJ whole genome shotgun (WGS) entry which is preliminary data.</text>
</comment>
<dbReference type="SMART" id="SM00028">
    <property type="entry name" value="TPR"/>
    <property type="match status" value="5"/>
</dbReference>
<dbReference type="Gene3D" id="1.25.40.10">
    <property type="entry name" value="Tetratricopeptide repeat domain"/>
    <property type="match status" value="1"/>
</dbReference>
<dbReference type="SUPFAM" id="SSF48452">
    <property type="entry name" value="TPR-like"/>
    <property type="match status" value="1"/>
</dbReference>
<keyword evidence="2 3" id="KW-0802">TPR repeat</keyword>
<protein>
    <recommendedName>
        <fullName evidence="6">Tetratricopeptide repeat protein</fullName>
    </recommendedName>
</protein>
<evidence type="ECO:0000256" key="3">
    <source>
        <dbReference type="PROSITE-ProRule" id="PRU00339"/>
    </source>
</evidence>
<gene>
    <name evidence="4" type="ORF">DXZ20_19505</name>
</gene>
<dbReference type="InterPro" id="IPR050498">
    <property type="entry name" value="Ycf3"/>
</dbReference>